<feature type="compositionally biased region" description="Low complexity" evidence="1">
    <location>
        <begin position="924"/>
        <end position="933"/>
    </location>
</feature>
<dbReference type="GO" id="GO:0030897">
    <property type="term" value="C:HOPS complex"/>
    <property type="evidence" value="ECO:0007669"/>
    <property type="project" value="TreeGrafter"/>
</dbReference>
<proteinExistence type="predicted"/>
<dbReference type="VEuPathDB" id="TriTrypDB:LbrM.30.1410"/>
<dbReference type="CDD" id="cd08368">
    <property type="entry name" value="LIM"/>
    <property type="match status" value="1"/>
</dbReference>
<dbReference type="InterPro" id="IPR036322">
    <property type="entry name" value="WD40_repeat_dom_sf"/>
</dbReference>
<dbReference type="RefSeq" id="XP_001566771.2">
    <property type="nucleotide sequence ID" value="XM_001566721.2"/>
</dbReference>
<dbReference type="InterPro" id="IPR057780">
    <property type="entry name" value="Beta-prop_Vps41"/>
</dbReference>
<evidence type="ECO:0000313" key="3">
    <source>
        <dbReference type="EMBL" id="CAM40290.2"/>
    </source>
</evidence>
<dbReference type="EMBL" id="FR799005">
    <property type="protein sequence ID" value="CAM40290.2"/>
    <property type="molecule type" value="Genomic_DNA"/>
</dbReference>
<feature type="region of interest" description="Disordered" evidence="1">
    <location>
        <begin position="849"/>
        <end position="937"/>
    </location>
</feature>
<evidence type="ECO:0000313" key="4">
    <source>
        <dbReference type="Proteomes" id="UP000007258"/>
    </source>
</evidence>
<dbReference type="PANTHER" id="PTHR12616">
    <property type="entry name" value="VACUOLAR PROTEIN SORTING VPS41"/>
    <property type="match status" value="1"/>
</dbReference>
<feature type="region of interest" description="Disordered" evidence="1">
    <location>
        <begin position="1262"/>
        <end position="1299"/>
    </location>
</feature>
<dbReference type="PANTHER" id="PTHR12616:SF1">
    <property type="entry name" value="VACUOLAR PROTEIN SORTING-ASSOCIATED PROTEIN 41 HOMOLOG"/>
    <property type="match status" value="1"/>
</dbReference>
<feature type="compositionally biased region" description="Acidic residues" evidence="1">
    <location>
        <begin position="851"/>
        <end position="862"/>
    </location>
</feature>
<feature type="compositionally biased region" description="Low complexity" evidence="1">
    <location>
        <begin position="92"/>
        <end position="107"/>
    </location>
</feature>
<dbReference type="SUPFAM" id="SSF57850">
    <property type="entry name" value="RING/U-box"/>
    <property type="match status" value="1"/>
</dbReference>
<dbReference type="InterPro" id="IPR015943">
    <property type="entry name" value="WD40/YVTN_repeat-like_dom_sf"/>
</dbReference>
<evidence type="ECO:0000256" key="1">
    <source>
        <dbReference type="SAM" id="MobiDB-lite"/>
    </source>
</evidence>
<reference evidence="3 4" key="1">
    <citation type="journal article" date="2007" name="Nat. Genet.">
        <title>Comparative genomic analysis of three Leishmania species that cause diverse human disease.</title>
        <authorList>
            <person name="Peacock C.S."/>
            <person name="Seeger K."/>
            <person name="Harris D."/>
            <person name="Murphy L."/>
            <person name="Ruiz J.C."/>
            <person name="Quail M.A."/>
            <person name="Peters N."/>
            <person name="Adlem E."/>
            <person name="Tivey A."/>
            <person name="Aslett M."/>
            <person name="Kerhornou A."/>
            <person name="Ivens A."/>
            <person name="Fraser A."/>
            <person name="Rajandream M.A."/>
            <person name="Carver T."/>
            <person name="Norbertczak H."/>
            <person name="Chillingworth T."/>
            <person name="Hance Z."/>
            <person name="Jagels K."/>
            <person name="Moule S."/>
            <person name="Ormond D."/>
            <person name="Rutter S."/>
            <person name="Squares R."/>
            <person name="Whitehead S."/>
            <person name="Rabbinowitsch E."/>
            <person name="Arrowsmith C."/>
            <person name="White B."/>
            <person name="Thurston S."/>
            <person name="Bringaud F."/>
            <person name="Baldauf S.L."/>
            <person name="Faulconbridge A."/>
            <person name="Jeffares D."/>
            <person name="Depledge D.P."/>
            <person name="Oyola S.O."/>
            <person name="Hilley J.D."/>
            <person name="Brito L.O."/>
            <person name="Tosi L.R."/>
            <person name="Barrell B."/>
            <person name="Cruz A.K."/>
            <person name="Mottram J.C."/>
            <person name="Smith D.F."/>
            <person name="Berriman M."/>
        </authorList>
    </citation>
    <scope>NUCLEOTIDE SEQUENCE [LARGE SCALE GENOMIC DNA]</scope>
    <source>
        <strain evidence="3 4">MHOM/BR/75/M2904</strain>
    </source>
</reference>
<reference evidence="3 4" key="2">
    <citation type="journal article" date="2011" name="Genome Res.">
        <title>Chromosome and gene copy number variation allow major structural change between species and strains of Leishmania.</title>
        <authorList>
            <person name="Rogers M.B."/>
            <person name="Hilley J.D."/>
            <person name="Dickens N.J."/>
            <person name="Wilkes J."/>
            <person name="Bates P.A."/>
            <person name="Depledge D.P."/>
            <person name="Harris D."/>
            <person name="Her Y."/>
            <person name="Herzyk P."/>
            <person name="Imamura H."/>
            <person name="Otto T.D."/>
            <person name="Sanders M."/>
            <person name="Seeger K."/>
            <person name="Dujardin J.C."/>
            <person name="Berriman M."/>
            <person name="Smith D.F."/>
            <person name="Hertz-Fowler C."/>
            <person name="Mottram J.C."/>
        </authorList>
    </citation>
    <scope>NUCLEOTIDE SEQUENCE [LARGE SCALE GENOMIC DNA]</scope>
    <source>
        <strain evidence="3 4">MHOM/BR/75/M2904</strain>
    </source>
</reference>
<feature type="compositionally biased region" description="Polar residues" evidence="1">
    <location>
        <begin position="480"/>
        <end position="504"/>
    </location>
</feature>
<feature type="compositionally biased region" description="Basic and acidic residues" evidence="1">
    <location>
        <begin position="108"/>
        <end position="117"/>
    </location>
</feature>
<dbReference type="STRING" id="5660.A4HI81"/>
<feature type="region of interest" description="Disordered" evidence="1">
    <location>
        <begin position="472"/>
        <end position="524"/>
    </location>
</feature>
<dbReference type="GO" id="GO:0034058">
    <property type="term" value="P:endosomal vesicle fusion"/>
    <property type="evidence" value="ECO:0007669"/>
    <property type="project" value="TreeGrafter"/>
</dbReference>
<feature type="compositionally biased region" description="Basic and acidic residues" evidence="1">
    <location>
        <begin position="142"/>
        <end position="151"/>
    </location>
</feature>
<dbReference type="GO" id="GO:0005770">
    <property type="term" value="C:late endosome"/>
    <property type="evidence" value="ECO:0007669"/>
    <property type="project" value="TreeGrafter"/>
</dbReference>
<dbReference type="GO" id="GO:0006623">
    <property type="term" value="P:protein targeting to vacuole"/>
    <property type="evidence" value="ECO:0007669"/>
    <property type="project" value="InterPro"/>
</dbReference>
<dbReference type="GO" id="GO:0016236">
    <property type="term" value="P:macroautophagy"/>
    <property type="evidence" value="ECO:0007669"/>
    <property type="project" value="TreeGrafter"/>
</dbReference>
<dbReference type="InParanoid" id="A4HI81"/>
<dbReference type="InterPro" id="IPR045111">
    <property type="entry name" value="Vps41/Vps8"/>
</dbReference>
<dbReference type="Proteomes" id="UP000007258">
    <property type="component" value="Chromosome 30"/>
</dbReference>
<dbReference type="GO" id="GO:0009267">
    <property type="term" value="P:cellular response to starvation"/>
    <property type="evidence" value="ECO:0007669"/>
    <property type="project" value="TreeGrafter"/>
</dbReference>
<gene>
    <name evidence="3" type="ORF">LBRM_30_1410</name>
</gene>
<accession>A4HI81</accession>
<dbReference type="Pfam" id="PF23411">
    <property type="entry name" value="Beta-prop_Vps41"/>
    <property type="match status" value="1"/>
</dbReference>
<name>A4HI81_LEIBR</name>
<dbReference type="GeneID" id="5417666"/>
<feature type="compositionally biased region" description="Polar residues" evidence="1">
    <location>
        <begin position="890"/>
        <end position="905"/>
    </location>
</feature>
<feature type="compositionally biased region" description="Low complexity" evidence="1">
    <location>
        <begin position="906"/>
        <end position="917"/>
    </location>
</feature>
<dbReference type="Pfam" id="PF23556">
    <property type="entry name" value="TPR_Vps41"/>
    <property type="match status" value="1"/>
</dbReference>
<evidence type="ECO:0000259" key="2">
    <source>
        <dbReference type="Pfam" id="PF23411"/>
    </source>
</evidence>
<dbReference type="FunCoup" id="A4HI81">
    <property type="interactions" value="155"/>
</dbReference>
<sequence length="1531" mass="167382">MRTYTGRRLLHGLLRYRDFAHRSPQPLLTSLSSPQHAQGGGLPCCSLSLLFSSLLAQQHRRRHLCTPPPHTHTHIPTHSFLIHMQRPGSSGGTSVSSSLPSPSPVSVHDADHTHDGKLASASLRRRDDGSRASSSSARASHHTLEKGEGARRRVTRHNSPGGSDKADGDGIDSTEDPSYTSYYEYNSDYDEEDADCFDSDSYRDSGNVDGYRSSTTGSLPPQEDLLRFLSYTLDEAALKDHRLMAIEAFRHILVLGTNQGTVAVIDPSSGKVKEVYTNHHEPICDVDCTVNELYIAACDKAGYVTIQSRRDVKDVWMAELSGPINSVALHPLYHKMDSCPMLCGGATKVHLLTKGLLWSNSRRVTTLQEGRGRIHKVRWCHATAIDVAAWLSDAELTLYDIKNQAVVRRVPLPGLSAQNALYPPTLRWEYNLSRDPTAAASPTAALLSGWGDVVQEVQLYAGLPVRRQSGGGIFSAGGSPRSTMSQDGCLNASSSLSPLRQASDSPALAPSRPSTTAADATGRGPYVVELRTPQPLRPSSTLFPYRVCGIAPYGPQRYVVLACIIEHGMEGVMKDLEVRVVDRGSLTDIYRGRMPIRFIHPLQLHLTYLELLPSLAARSASLRQLALPPDPLAPSPMTQYFILSVDTIVKAIPSDIDDHVEFLLRTGQFERAYRYAVAYARQLRRHVLEHVGQQWLMHLFHNRNTEDGALRKIVELLPELIPRDSSAAWEQWIYRLDTCGESWRLVALLPASTGASAEYRVGSTSDVEEVEDTHVEHAFAMTRSLPPPVATLQTPIQREYYDLVLLRCLRHDPRLFYAALHKFNTLFSVPVVLKATEVAHREQCATAAWWEDNDSDEEEGETEGEHGQTRKVTVSDAGPTLSAANADESGVQSVSPASSLPTTPQGTSAETSTTGAAPHPSQVTTSGAGATSTPSMSRTSRWSLAASYGFLLRCAGRHEEALQVLLRLPASPRSDREVFGLIRDQQLFHKARELLPELLHRREGATLQLLMEHVAGSTAGSGVTSGAGEAVATSPAFVAPSGGAPASSLSSTALQYGSAQDPLCAESVISRLEHSDRLHLLRYLNLVQQLYPEVFAHIAKQHAQLLATLYIDYDRSSLLPFLKQMSMYIERIRELHALCHKHHFLEEEIFLLFRMGREDEALRILVEKMHDLPRALRFVVSVPDLEEQAALFTRLVDYTVAYNASLPTCNLDSTKGATGGFGVRVRYVIHHTKPNETYASIAQKYHVALGDLCQVNGVSRASGGVESSKRRKSSSTSVQGEGEGQRHAPCDTDAAENSPVPPPQCIVPLNLFGNLFETLAESQFMEYPALDVRHVLRKLPSREPILHAGPSIAAIAHAMEEEVAFFSTVSKVGEKDLMGYYGQLLKRRTAAIAMGQRRDLAVSGASTSTGAATTVMHVADELSEVSGVAHRCAACCQLVIQRVVVFACQHIYHPHCVLQYLKKSPPDAFIGGGGVGFGVRAGDAVAVMHDDASIALPVTSSAAAGAETTEEQLRKLPVYCRACRQHSGGQS</sequence>
<keyword evidence="4" id="KW-1185">Reference proteome</keyword>
<dbReference type="CDD" id="cd00118">
    <property type="entry name" value="LysM"/>
    <property type="match status" value="1"/>
</dbReference>
<dbReference type="SUPFAM" id="SSF50978">
    <property type="entry name" value="WD40 repeat-like"/>
    <property type="match status" value="1"/>
</dbReference>
<dbReference type="KEGG" id="lbz:LBRM_30_1410"/>
<dbReference type="InterPro" id="IPR018392">
    <property type="entry name" value="LysM"/>
</dbReference>
<feature type="domain" description="Vps41 beta-propeller" evidence="2">
    <location>
        <begin position="245"/>
        <end position="429"/>
    </location>
</feature>
<protein>
    <submittedName>
        <fullName evidence="3">Vacuolar assembly protein vps41</fullName>
    </submittedName>
</protein>
<organism evidence="3 4">
    <name type="scientific">Leishmania braziliensis</name>
    <dbReference type="NCBI Taxonomy" id="5660"/>
    <lineage>
        <taxon>Eukaryota</taxon>
        <taxon>Discoba</taxon>
        <taxon>Euglenozoa</taxon>
        <taxon>Kinetoplastea</taxon>
        <taxon>Metakinetoplastina</taxon>
        <taxon>Trypanosomatida</taxon>
        <taxon>Trypanosomatidae</taxon>
        <taxon>Leishmaniinae</taxon>
        <taxon>Leishmania</taxon>
        <taxon>Leishmania braziliensis species complex</taxon>
    </lineage>
</organism>
<dbReference type="Gene3D" id="2.130.10.10">
    <property type="entry name" value="YVTN repeat-like/Quinoprotein amine dehydrogenase"/>
    <property type="match status" value="1"/>
</dbReference>
<feature type="region of interest" description="Disordered" evidence="1">
    <location>
        <begin position="83"/>
        <end position="183"/>
    </location>
</feature>